<reference evidence="2 3" key="1">
    <citation type="journal article" date="2013" name="Curr. Biol.">
        <title>The Genome of the Foraminiferan Reticulomyxa filosa.</title>
        <authorList>
            <person name="Glockner G."/>
            <person name="Hulsmann N."/>
            <person name="Schleicher M."/>
            <person name="Noegel A.A."/>
            <person name="Eichinger L."/>
            <person name="Gallinger C."/>
            <person name="Pawlowski J."/>
            <person name="Sierra R."/>
            <person name="Euteneuer U."/>
            <person name="Pillet L."/>
            <person name="Moustafa A."/>
            <person name="Platzer M."/>
            <person name="Groth M."/>
            <person name="Szafranski K."/>
            <person name="Schliwa M."/>
        </authorList>
    </citation>
    <scope>NUCLEOTIDE SEQUENCE [LARGE SCALE GENOMIC DNA]</scope>
</reference>
<keyword evidence="3" id="KW-1185">Reference proteome</keyword>
<proteinExistence type="predicted"/>
<dbReference type="AlphaFoldDB" id="X6N4Q0"/>
<evidence type="ECO:0000313" key="3">
    <source>
        <dbReference type="Proteomes" id="UP000023152"/>
    </source>
</evidence>
<accession>X6N4Q0</accession>
<gene>
    <name evidence="2" type="ORF">RFI_16216</name>
</gene>
<organism evidence="2 3">
    <name type="scientific">Reticulomyxa filosa</name>
    <dbReference type="NCBI Taxonomy" id="46433"/>
    <lineage>
        <taxon>Eukaryota</taxon>
        <taxon>Sar</taxon>
        <taxon>Rhizaria</taxon>
        <taxon>Retaria</taxon>
        <taxon>Foraminifera</taxon>
        <taxon>Monothalamids</taxon>
        <taxon>Reticulomyxidae</taxon>
        <taxon>Reticulomyxa</taxon>
    </lineage>
</organism>
<keyword evidence="1" id="KW-0175">Coiled coil</keyword>
<evidence type="ECO:0000313" key="2">
    <source>
        <dbReference type="EMBL" id="ETO20991.1"/>
    </source>
</evidence>
<evidence type="ECO:0000256" key="1">
    <source>
        <dbReference type="SAM" id="Coils"/>
    </source>
</evidence>
<dbReference type="EMBL" id="ASPP01012040">
    <property type="protein sequence ID" value="ETO20991.1"/>
    <property type="molecule type" value="Genomic_DNA"/>
</dbReference>
<comment type="caution">
    <text evidence="2">The sequence shown here is derived from an EMBL/GenBank/DDBJ whole genome shotgun (WGS) entry which is preliminary data.</text>
</comment>
<feature type="non-terminal residue" evidence="2">
    <location>
        <position position="254"/>
    </location>
</feature>
<feature type="coiled-coil region" evidence="1">
    <location>
        <begin position="115"/>
        <end position="142"/>
    </location>
</feature>
<dbReference type="Proteomes" id="UP000023152">
    <property type="component" value="Unassembled WGS sequence"/>
</dbReference>
<sequence>MFWLSLLLFWWILQSNVSFLYKILARKLRFIFFTNHPFQGLVKRNFSCVVPLPFHSSIGLFEALENCMAYLNTIILETAIFKIRLSKEKLYLICSKFLQKKNQKVLVFSNRGFQARLKKNTLLSMANQLQQLQEKFATVEKETISKVWKICKENFDKAAKMLDLAKEVNTTFESRKYFMELSKQYSYEIEKAKFLEASKNSNQIFDDTFTELNNAYSARDLNRLKVDEHTLHTKIEKQDKDKLKMTREKLIEIC</sequence>
<protein>
    <submittedName>
        <fullName evidence="2">Uncharacterized protein</fullName>
    </submittedName>
</protein>
<name>X6N4Q0_RETFI</name>